<feature type="transmembrane region" description="Helical" evidence="2">
    <location>
        <begin position="986"/>
        <end position="1007"/>
    </location>
</feature>
<feature type="region of interest" description="Disordered" evidence="1">
    <location>
        <begin position="817"/>
        <end position="839"/>
    </location>
</feature>
<feature type="transmembrane region" description="Helical" evidence="2">
    <location>
        <begin position="1145"/>
        <end position="1169"/>
    </location>
</feature>
<dbReference type="Proteomes" id="UP000051952">
    <property type="component" value="Unassembled WGS sequence"/>
</dbReference>
<feature type="transmembrane region" description="Helical" evidence="2">
    <location>
        <begin position="956"/>
        <end position="974"/>
    </location>
</feature>
<dbReference type="VEuPathDB" id="TriTrypDB:BSAL_04995"/>
<evidence type="ECO:0000256" key="1">
    <source>
        <dbReference type="SAM" id="MobiDB-lite"/>
    </source>
</evidence>
<keyword evidence="5" id="KW-1185">Reference proteome</keyword>
<feature type="transmembrane region" description="Helical" evidence="2">
    <location>
        <begin position="1207"/>
        <end position="1228"/>
    </location>
</feature>
<keyword evidence="3" id="KW-0732">Signal</keyword>
<feature type="chain" id="PRO_5006621718" evidence="3">
    <location>
        <begin position="26"/>
        <end position="1331"/>
    </location>
</feature>
<feature type="signal peptide" evidence="3">
    <location>
        <begin position="1"/>
        <end position="25"/>
    </location>
</feature>
<sequence length="1331" mass="140049">MYAIIILAQLAALVVCAVSIPCVMQQPFTIRPNGHYVLENCTASPGVPPFVYLGTENPAPLALSNVTVDVIGGGVVPSINLGAAVISNVSVTMRGLRVGPFVFSPNRTDPSWVWLLSAPAVNNLSLTCIDVAMNITFVFDAAFIPAQVGLFVVFSADFGLISNISVLLLDSTVSFHYVALQPPIDITAELFACTIRIATFVNTSVGAVSISVINSSTFHIVNNSLALSNATSSAAVHFLAFNTHGQVKVSTVQMLVYNSSITVVGSFGGLIAENTTSGSVEGVGEMSVFSSPEIPFANLNVTFARSVVSIFSGWCYTCGSGSINFFATSLFVIDSRFVGGHVTVNFISTNVTLVSNGTTTNQRNAGAVAVMGDTTQNTITLRNCTIRIVVDSNLCSIASAVVLAIAGSTSQLSVLFSAVVLVATVVPSDNTNTILPTIPDVFNVMTMASSLLTVAPSSPSSVRSSSFSISDSHVIASHICNIPPSQTAVSFIASLVCAVTVIGTLADSTFDISSVSVTRRILDARNYPASWSNLNDSMLNVTTILQLSDLSSGPLSSLFQSGFPYAAQLAQIIVNSTINNVSATVDRNCVVAYDAAVSCVAPIATDVLSFVNLPTLLNASIVLVNTGLVSTMLPSAGQAVGVVGPVTVIGSTVIIQHVAQLSSLLDIVFASLIFVGARSQFTFRNMSLSASWVHNDSAPIGSRNAGTISYSGIRSLIEPALFTISHCAFVRFDALFSSSFVPSAIDGVILTSRILDLGCNLWNTAPLPVSVITAAMANTRAFRHSCVVYEPSAYNASLYCPGIVRSATARVSRTLLPQGSVSSSSRQSPRTQSRSPNRHTLLTSATFRSVVEELTALHDVTDLFATTTSSIATYASLVFSAARGAAGIATIQRSMLAINLASMCLASRSGGDDTGSEQQSFIAADEATAFSNMFFNPLSLSVPVGITFLNNAAGTLIGNTLMACFIGSVSHFAWRMGGKHAESPLMKVVSMFVLVFPLPGSLANIANSLLQPSIGAVVSLVVSSERAPSSVVVGVVLCVPWIAYLVHGSWWMLLRGHPAGQFILNCKANHSKPVLLSCHPQQLDGNSIAKTIASFVANALAARTEWMIPRPHGSDGSGDDPQLGARFLLRRLKPMFERFTVNREWYCVVEWAMLLLGSVVLGVATALSADSGSATCSVARWGAGCMLALGLVSVVAAAALRPFSVPLELWMALLLGTMECLGTALVLANDVYAAQIVVTISAVVETCVCVLPMILAATKVGVCSFIMCDQRDMQRSEEEETNVVASRRVRKGGTRLITGANVRVVNVFEATQQAQLRALVELVCSTASRSK</sequence>
<keyword evidence="2" id="KW-0812">Transmembrane</keyword>
<protein>
    <submittedName>
        <fullName evidence="4">Membrane-associated protein, putative</fullName>
    </submittedName>
</protein>
<evidence type="ECO:0000313" key="4">
    <source>
        <dbReference type="EMBL" id="CUG09633.1"/>
    </source>
</evidence>
<dbReference type="EMBL" id="CYKH01000648">
    <property type="protein sequence ID" value="CUG09633.1"/>
    <property type="molecule type" value="Genomic_DNA"/>
</dbReference>
<keyword evidence="2" id="KW-1133">Transmembrane helix</keyword>
<name>A0A0S4IZP3_BODSA</name>
<feature type="transmembrane region" description="Helical" evidence="2">
    <location>
        <begin position="1234"/>
        <end position="1257"/>
    </location>
</feature>
<accession>A0A0S4IZP3</accession>
<evidence type="ECO:0000313" key="5">
    <source>
        <dbReference type="Proteomes" id="UP000051952"/>
    </source>
</evidence>
<organism evidence="4 5">
    <name type="scientific">Bodo saltans</name>
    <name type="common">Flagellated protozoan</name>
    <dbReference type="NCBI Taxonomy" id="75058"/>
    <lineage>
        <taxon>Eukaryota</taxon>
        <taxon>Discoba</taxon>
        <taxon>Euglenozoa</taxon>
        <taxon>Kinetoplastea</taxon>
        <taxon>Metakinetoplastina</taxon>
        <taxon>Eubodonida</taxon>
        <taxon>Bodonidae</taxon>
        <taxon>Bodo</taxon>
    </lineage>
</organism>
<feature type="compositionally biased region" description="Low complexity" evidence="1">
    <location>
        <begin position="817"/>
        <end position="835"/>
    </location>
</feature>
<evidence type="ECO:0000256" key="2">
    <source>
        <dbReference type="SAM" id="Phobius"/>
    </source>
</evidence>
<evidence type="ECO:0000256" key="3">
    <source>
        <dbReference type="SAM" id="SignalP"/>
    </source>
</evidence>
<feature type="transmembrane region" description="Helical" evidence="2">
    <location>
        <begin position="1027"/>
        <end position="1046"/>
    </location>
</feature>
<keyword evidence="2" id="KW-0472">Membrane</keyword>
<proteinExistence type="predicted"/>
<feature type="transmembrane region" description="Helical" evidence="2">
    <location>
        <begin position="1181"/>
        <end position="1200"/>
    </location>
</feature>
<reference evidence="5" key="1">
    <citation type="submission" date="2015-09" db="EMBL/GenBank/DDBJ databases">
        <authorList>
            <consortium name="Pathogen Informatics"/>
        </authorList>
    </citation>
    <scope>NUCLEOTIDE SEQUENCE [LARGE SCALE GENOMIC DNA]</scope>
    <source>
        <strain evidence="5">Lake Konstanz</strain>
    </source>
</reference>
<gene>
    <name evidence="4" type="ORF">BSAL_04995</name>
</gene>